<name>A0A8J4QK75_9ROSI</name>
<dbReference type="EMBL" id="JRKL02007712">
    <property type="protein sequence ID" value="KAF3947494.1"/>
    <property type="molecule type" value="Genomic_DNA"/>
</dbReference>
<dbReference type="AlphaFoldDB" id="A0A8J4QK75"/>
<accession>A0A8J4QK75</accession>
<dbReference type="Proteomes" id="UP000737018">
    <property type="component" value="Unassembled WGS sequence"/>
</dbReference>
<gene>
    <name evidence="1" type="ORF">CMV_026379</name>
</gene>
<evidence type="ECO:0000313" key="2">
    <source>
        <dbReference type="Proteomes" id="UP000737018"/>
    </source>
</evidence>
<reference evidence="1" key="1">
    <citation type="submission" date="2020-03" db="EMBL/GenBank/DDBJ databases">
        <title>Castanea mollissima Vanexum genome sequencing.</title>
        <authorList>
            <person name="Staton M."/>
        </authorList>
    </citation>
    <scope>NUCLEOTIDE SEQUENCE</scope>
    <source>
        <tissue evidence="1">Leaf</tissue>
    </source>
</reference>
<organism evidence="1 2">
    <name type="scientific">Castanea mollissima</name>
    <name type="common">Chinese chestnut</name>
    <dbReference type="NCBI Taxonomy" id="60419"/>
    <lineage>
        <taxon>Eukaryota</taxon>
        <taxon>Viridiplantae</taxon>
        <taxon>Streptophyta</taxon>
        <taxon>Embryophyta</taxon>
        <taxon>Tracheophyta</taxon>
        <taxon>Spermatophyta</taxon>
        <taxon>Magnoliopsida</taxon>
        <taxon>eudicotyledons</taxon>
        <taxon>Gunneridae</taxon>
        <taxon>Pentapetalae</taxon>
        <taxon>rosids</taxon>
        <taxon>fabids</taxon>
        <taxon>Fagales</taxon>
        <taxon>Fagaceae</taxon>
        <taxon>Castanea</taxon>
    </lineage>
</organism>
<comment type="caution">
    <text evidence="1">The sequence shown here is derived from an EMBL/GenBank/DDBJ whole genome shotgun (WGS) entry which is preliminary data.</text>
</comment>
<proteinExistence type="predicted"/>
<protein>
    <submittedName>
        <fullName evidence="1">Uncharacterized protein</fullName>
    </submittedName>
</protein>
<sequence length="81" mass="9727">MASKAWFSSLESDFQGWVGNESFENQVQQMQEHKTRYSEERERPLGAEAERQCWLLETRVSRLIHSCWLNRILKLELRTLK</sequence>
<keyword evidence="2" id="KW-1185">Reference proteome</keyword>
<evidence type="ECO:0000313" key="1">
    <source>
        <dbReference type="EMBL" id="KAF3947494.1"/>
    </source>
</evidence>